<proteinExistence type="predicted"/>
<organism evidence="8 9">
    <name type="scientific">Hapsidospora chrysogenum (strain ATCC 11550 / CBS 779.69 / DSM 880 / IAM 14645 / JCM 23072 / IMI 49137)</name>
    <name type="common">Acremonium chrysogenum</name>
    <dbReference type="NCBI Taxonomy" id="857340"/>
    <lineage>
        <taxon>Eukaryota</taxon>
        <taxon>Fungi</taxon>
        <taxon>Dikarya</taxon>
        <taxon>Ascomycota</taxon>
        <taxon>Pezizomycotina</taxon>
        <taxon>Sordariomycetes</taxon>
        <taxon>Hypocreomycetidae</taxon>
        <taxon>Hypocreales</taxon>
        <taxon>Bionectriaceae</taxon>
        <taxon>Hapsidospora</taxon>
    </lineage>
</organism>
<dbReference type="PANTHER" id="PTHR23502">
    <property type="entry name" value="MAJOR FACILITATOR SUPERFAMILY"/>
    <property type="match status" value="1"/>
</dbReference>
<dbReference type="Proteomes" id="UP000029964">
    <property type="component" value="Unassembled WGS sequence"/>
</dbReference>
<keyword evidence="2 6" id="KW-0812">Transmembrane</keyword>
<feature type="compositionally biased region" description="Low complexity" evidence="5">
    <location>
        <begin position="1"/>
        <end position="11"/>
    </location>
</feature>
<dbReference type="HOGENOM" id="CLU_008455_8_0_1"/>
<dbReference type="GO" id="GO:0005886">
    <property type="term" value="C:plasma membrane"/>
    <property type="evidence" value="ECO:0007669"/>
    <property type="project" value="TreeGrafter"/>
</dbReference>
<feature type="transmembrane region" description="Helical" evidence="6">
    <location>
        <begin position="328"/>
        <end position="352"/>
    </location>
</feature>
<evidence type="ECO:0000313" key="9">
    <source>
        <dbReference type="Proteomes" id="UP000029964"/>
    </source>
</evidence>
<feature type="transmembrane region" description="Helical" evidence="6">
    <location>
        <begin position="111"/>
        <end position="133"/>
    </location>
</feature>
<name>A0A086TGP4_HAPC1</name>
<dbReference type="AlphaFoldDB" id="A0A086TGP4"/>
<dbReference type="InterPro" id="IPR036259">
    <property type="entry name" value="MFS_trans_sf"/>
</dbReference>
<gene>
    <name evidence="8" type="ORF">ACRE_005640</name>
</gene>
<evidence type="ECO:0000256" key="2">
    <source>
        <dbReference type="ARBA" id="ARBA00022692"/>
    </source>
</evidence>
<keyword evidence="3 6" id="KW-1133">Transmembrane helix</keyword>
<dbReference type="GO" id="GO:0022857">
    <property type="term" value="F:transmembrane transporter activity"/>
    <property type="evidence" value="ECO:0007669"/>
    <property type="project" value="InterPro"/>
</dbReference>
<evidence type="ECO:0000256" key="1">
    <source>
        <dbReference type="ARBA" id="ARBA00004141"/>
    </source>
</evidence>
<feature type="transmembrane region" description="Helical" evidence="6">
    <location>
        <begin position="373"/>
        <end position="393"/>
    </location>
</feature>
<comment type="caution">
    <text evidence="8">The sequence shown here is derived from an EMBL/GenBank/DDBJ whole genome shotgun (WGS) entry which is preliminary data.</text>
</comment>
<dbReference type="EMBL" id="JPKY01000003">
    <property type="protein sequence ID" value="KFH48526.1"/>
    <property type="molecule type" value="Genomic_DNA"/>
</dbReference>
<feature type="region of interest" description="Disordered" evidence="5">
    <location>
        <begin position="1"/>
        <end position="57"/>
    </location>
</feature>
<dbReference type="Pfam" id="PF07690">
    <property type="entry name" value="MFS_1"/>
    <property type="match status" value="1"/>
</dbReference>
<feature type="transmembrane region" description="Helical" evidence="6">
    <location>
        <begin position="444"/>
        <end position="461"/>
    </location>
</feature>
<comment type="subcellular location">
    <subcellularLocation>
        <location evidence="1">Membrane</location>
        <topology evidence="1">Multi-pass membrane protein</topology>
    </subcellularLocation>
</comment>
<dbReference type="InterPro" id="IPR011701">
    <property type="entry name" value="MFS"/>
</dbReference>
<feature type="transmembrane region" description="Helical" evidence="6">
    <location>
        <begin position="145"/>
        <end position="163"/>
    </location>
</feature>
<feature type="domain" description="Major facilitator superfamily (MFS) profile" evidence="7">
    <location>
        <begin position="78"/>
        <end position="494"/>
    </location>
</feature>
<feature type="transmembrane region" description="Helical" evidence="6">
    <location>
        <begin position="233"/>
        <end position="252"/>
    </location>
</feature>
<evidence type="ECO:0000313" key="8">
    <source>
        <dbReference type="EMBL" id="KFH48526.1"/>
    </source>
</evidence>
<reference evidence="9" key="1">
    <citation type="journal article" date="2014" name="Genome Announc.">
        <title>Genome sequence and annotation of Acremonium chrysogenum, producer of the beta-lactam antibiotic cephalosporin C.</title>
        <authorList>
            <person name="Terfehr D."/>
            <person name="Dahlmann T.A."/>
            <person name="Specht T."/>
            <person name="Zadra I."/>
            <person name="Kuernsteiner H."/>
            <person name="Kueck U."/>
        </authorList>
    </citation>
    <scope>NUCLEOTIDE SEQUENCE [LARGE SCALE GENOMIC DNA]</scope>
    <source>
        <strain evidence="9">ATCC 11550 / CBS 779.69 / DSM 880 / IAM 14645 / JCM 23072 / IMI 49137</strain>
    </source>
</reference>
<feature type="transmembrane region" description="Helical" evidence="6">
    <location>
        <begin position="169"/>
        <end position="190"/>
    </location>
</feature>
<evidence type="ECO:0000256" key="3">
    <source>
        <dbReference type="ARBA" id="ARBA00022989"/>
    </source>
</evidence>
<evidence type="ECO:0000256" key="4">
    <source>
        <dbReference type="ARBA" id="ARBA00023136"/>
    </source>
</evidence>
<dbReference type="PROSITE" id="PS50850">
    <property type="entry name" value="MFS"/>
    <property type="match status" value="1"/>
</dbReference>
<feature type="transmembrane region" description="Helical" evidence="6">
    <location>
        <begin position="287"/>
        <end position="308"/>
    </location>
</feature>
<dbReference type="Gene3D" id="1.20.1250.20">
    <property type="entry name" value="MFS general substrate transporter like domains"/>
    <property type="match status" value="1"/>
</dbReference>
<feature type="compositionally biased region" description="Pro residues" evidence="5">
    <location>
        <begin position="19"/>
        <end position="29"/>
    </location>
</feature>
<sequence length="504" mass="53718">MSIPAAASTDSPADDCSPEPGPGPGPGPGHPVKKSPGDDAGTPGADPELRPEPAALAPVPSYSDDNVAKLSSWRRWIILFVVCWMALPVTFMSTSIMTVNPEIAATFGTEPTAISTANAGVFVAMALSALIWLPVTTIIGRRSTYLVATAILTLCSLGCALSNNLATLTALWVISGTTGPFFLVAGQTILSDIFEPTVRGTAVGFFLGSTVSAQSITPMLGSIIATFTSWRAIFGVQGGMTFLGMALAFLFVPRNSDLSHLREQEKSKKTTRGDVLHAFNPINVFRLWKFPGILLANFSCGLLALNQYCLLSSVRHIINPLFNLTDPMYSGLFYLAPGVGFLAGSVVGGHISDRTVIRYKAKRDGRRLAEDRLNGSLVWVFLVLPLGTLLYGWSVERGVGGMGLPIASAFIEGFGLMAAFNGLNTYAAEVHPQFKAATISGKYTVQYSFGAIGVGSTVPMIKAVGVGWTFTFGFFMLVIARCLVRETPSKPRARLFNKKTDIPS</sequence>
<dbReference type="STRING" id="857340.A0A086TGP4"/>
<dbReference type="OrthoDB" id="3066029at2759"/>
<evidence type="ECO:0000256" key="5">
    <source>
        <dbReference type="SAM" id="MobiDB-lite"/>
    </source>
</evidence>
<dbReference type="InterPro" id="IPR020846">
    <property type="entry name" value="MFS_dom"/>
</dbReference>
<evidence type="ECO:0000259" key="7">
    <source>
        <dbReference type="PROSITE" id="PS50850"/>
    </source>
</evidence>
<keyword evidence="4 6" id="KW-0472">Membrane</keyword>
<keyword evidence="9" id="KW-1185">Reference proteome</keyword>
<feature type="transmembrane region" description="Helical" evidence="6">
    <location>
        <begin position="202"/>
        <end position="227"/>
    </location>
</feature>
<evidence type="ECO:0000256" key="6">
    <source>
        <dbReference type="SAM" id="Phobius"/>
    </source>
</evidence>
<feature type="transmembrane region" description="Helical" evidence="6">
    <location>
        <begin position="76"/>
        <end position="99"/>
    </location>
</feature>
<dbReference type="SUPFAM" id="SSF103473">
    <property type="entry name" value="MFS general substrate transporter"/>
    <property type="match status" value="1"/>
</dbReference>
<protein>
    <submittedName>
        <fullName evidence="8">Putative transporter-like protein</fullName>
    </submittedName>
</protein>
<feature type="transmembrane region" description="Helical" evidence="6">
    <location>
        <begin position="467"/>
        <end position="484"/>
    </location>
</feature>
<dbReference type="PANTHER" id="PTHR23502:SF152">
    <property type="entry name" value="MAJOR FACILITATOR SUPERFAMILY (MFS) PROFILE DOMAIN-CONTAINING PROTEIN-RELATED"/>
    <property type="match status" value="1"/>
</dbReference>
<accession>A0A086TGP4</accession>
<feature type="transmembrane region" description="Helical" evidence="6">
    <location>
        <begin position="399"/>
        <end position="423"/>
    </location>
</feature>